<dbReference type="SMART" id="SM00225">
    <property type="entry name" value="BTB"/>
    <property type="match status" value="1"/>
</dbReference>
<dbReference type="InterPro" id="IPR000210">
    <property type="entry name" value="BTB/POZ_dom"/>
</dbReference>
<dbReference type="InterPro" id="IPR011705">
    <property type="entry name" value="BACK"/>
</dbReference>
<dbReference type="Gene3D" id="1.25.40.420">
    <property type="match status" value="1"/>
</dbReference>
<feature type="domain" description="BTB" evidence="1">
    <location>
        <begin position="26"/>
        <end position="92"/>
    </location>
</feature>
<organism evidence="2">
    <name type="scientific">Anopheles coluzzii</name>
    <name type="common">African malaria mosquito</name>
    <dbReference type="NCBI Taxonomy" id="1518534"/>
    <lineage>
        <taxon>Eukaryota</taxon>
        <taxon>Metazoa</taxon>
        <taxon>Ecdysozoa</taxon>
        <taxon>Arthropoda</taxon>
        <taxon>Hexapoda</taxon>
        <taxon>Insecta</taxon>
        <taxon>Pterygota</taxon>
        <taxon>Neoptera</taxon>
        <taxon>Endopterygota</taxon>
        <taxon>Diptera</taxon>
        <taxon>Nematocera</taxon>
        <taxon>Culicoidea</taxon>
        <taxon>Culicidae</taxon>
        <taxon>Anophelinae</taxon>
        <taxon>Anopheles</taxon>
    </lineage>
</organism>
<dbReference type="SUPFAM" id="SSF54695">
    <property type="entry name" value="POZ domain"/>
    <property type="match status" value="1"/>
</dbReference>
<dbReference type="Gene3D" id="3.30.710.10">
    <property type="entry name" value="Potassium Channel Kv1.1, Chain A"/>
    <property type="match status" value="1"/>
</dbReference>
<dbReference type="Pfam" id="PF00651">
    <property type="entry name" value="BTB"/>
    <property type="match status" value="1"/>
</dbReference>
<dbReference type="GO" id="GO:0008344">
    <property type="term" value="P:adult locomotory behavior"/>
    <property type="evidence" value="ECO:0007669"/>
    <property type="project" value="TreeGrafter"/>
</dbReference>
<dbReference type="InterPro" id="IPR008979">
    <property type="entry name" value="Galactose-bd-like_sf"/>
</dbReference>
<dbReference type="InterPro" id="IPR052407">
    <property type="entry name" value="BTB_POZ_domain_cont_9"/>
</dbReference>
<evidence type="ECO:0000313" key="2">
    <source>
        <dbReference type="EnsemblMetazoa" id="ACOM027022-PA.1"/>
    </source>
</evidence>
<dbReference type="PANTHER" id="PTHR46306:SF1">
    <property type="entry name" value="BTB_POZ DOMAIN-CONTAINING PROTEIN 9"/>
    <property type="match status" value="1"/>
</dbReference>
<sequence>MSSTEIEQTAVLVEQLAQLCMNADNADVTFTVKGQHLPAHRIILATRSEYFRALLFGALKESKQNEITLHVSVDAFKYLMKYIYTGSLSLKQMKIGDILDTLELAHQYGFIDLQKALANYLGNVIGMNNVCVILETARLLDLTELSSTCYTFMDENANSIIQSYNFRRISYEALFGLLQRDTFAADEFDIFNAVRDWYLYNADKPSKAMQTNRAEKLYNLVRFTLMSQHDLLNVVRSANVLSPNRLLDILAEKEKLTVLPYLPERIIDWNKIKWSNSSSGSCSRNGEIDLGNYFKVNGIQVDRRRKGRKFYHQTNYTVRVSVDKECWTKGVTCEAHSPYLTVAHFEISIVRYIRIQHVKDVSEVGVIKAIFYKPNCGCKTGTSRVIISNRFFRCTCAISIGLLLLHRSDRTVVVSLAT</sequence>
<dbReference type="VEuPathDB" id="VectorBase:ACON2_037713"/>
<proteinExistence type="predicted"/>
<dbReference type="Pfam" id="PF07707">
    <property type="entry name" value="BACK"/>
    <property type="match status" value="1"/>
</dbReference>
<dbReference type="PANTHER" id="PTHR46306">
    <property type="entry name" value="BTB/POZ DOMAIN-CONTAINING PROTEIN 9"/>
    <property type="match status" value="1"/>
</dbReference>
<dbReference type="FunFam" id="1.25.40.420:FF:000005">
    <property type="entry name" value="BTB/POZ domain-containing protein 9"/>
    <property type="match status" value="1"/>
</dbReference>
<name>A0A8W7P7R1_ANOCL</name>
<dbReference type="EnsemblMetazoa" id="ACOM027022-RA">
    <property type="protein sequence ID" value="ACOM027022-PA.1"/>
    <property type="gene ID" value="ACOM027022"/>
</dbReference>
<dbReference type="PROSITE" id="PS50097">
    <property type="entry name" value="BTB"/>
    <property type="match status" value="1"/>
</dbReference>
<dbReference type="InterPro" id="IPR011333">
    <property type="entry name" value="SKP1/BTB/POZ_sf"/>
</dbReference>
<dbReference type="GO" id="GO:0048512">
    <property type="term" value="P:circadian behavior"/>
    <property type="evidence" value="ECO:0007669"/>
    <property type="project" value="TreeGrafter"/>
</dbReference>
<dbReference type="GO" id="GO:0050804">
    <property type="term" value="P:modulation of chemical synaptic transmission"/>
    <property type="evidence" value="ECO:0007669"/>
    <property type="project" value="TreeGrafter"/>
</dbReference>
<dbReference type="Gene3D" id="2.60.120.260">
    <property type="entry name" value="Galactose-binding domain-like"/>
    <property type="match status" value="1"/>
</dbReference>
<protein>
    <recommendedName>
        <fullName evidence="1">BTB domain-containing protein</fullName>
    </recommendedName>
</protein>
<reference evidence="2" key="1">
    <citation type="submission" date="2022-08" db="UniProtKB">
        <authorList>
            <consortium name="EnsemblMetazoa"/>
        </authorList>
    </citation>
    <scope>IDENTIFICATION</scope>
</reference>
<dbReference type="AlphaFoldDB" id="A0A8W7P7R1"/>
<dbReference type="FunFam" id="2.60.120.260:FF:000301">
    <property type="entry name" value="AGAP008739-PA"/>
    <property type="match status" value="1"/>
</dbReference>
<dbReference type="Proteomes" id="UP000075882">
    <property type="component" value="Unassembled WGS sequence"/>
</dbReference>
<dbReference type="SUPFAM" id="SSF49785">
    <property type="entry name" value="Galactose-binding domain-like"/>
    <property type="match status" value="1"/>
</dbReference>
<accession>A0A8W7P7R1</accession>
<dbReference type="SMART" id="SM00875">
    <property type="entry name" value="BACK"/>
    <property type="match status" value="1"/>
</dbReference>
<dbReference type="FunFam" id="3.30.710.10:FF:000042">
    <property type="entry name" value="BTB/POZ domain-containing protein 9"/>
    <property type="match status" value="1"/>
</dbReference>
<dbReference type="GO" id="GO:0005737">
    <property type="term" value="C:cytoplasm"/>
    <property type="evidence" value="ECO:0007669"/>
    <property type="project" value="TreeGrafter"/>
</dbReference>
<evidence type="ECO:0000259" key="1">
    <source>
        <dbReference type="PROSITE" id="PS50097"/>
    </source>
</evidence>